<evidence type="ECO:0000256" key="3">
    <source>
        <dbReference type="ARBA" id="ARBA00022840"/>
    </source>
</evidence>
<dbReference type="GO" id="GO:0008017">
    <property type="term" value="F:microtubule binding"/>
    <property type="evidence" value="ECO:0007669"/>
    <property type="project" value="InterPro"/>
</dbReference>
<evidence type="ECO:0000256" key="9">
    <source>
        <dbReference type="SAM" id="Coils"/>
    </source>
</evidence>
<keyword evidence="13" id="KW-1185">Reference proteome</keyword>
<dbReference type="SMART" id="SM00129">
    <property type="entry name" value="KISc"/>
    <property type="match status" value="1"/>
</dbReference>
<feature type="coiled-coil region" evidence="9">
    <location>
        <begin position="430"/>
        <end position="457"/>
    </location>
</feature>
<sequence>MSSSRLTVARNPHSSNQQEEPSTKENEFETSLNSSGHFQPQRTPLNSIPDPTQCHKETQESGFDGKLETTRSGRFSTGTPRFLIRHGKAAQSEPNSAHNTPARSASRASLGGALGGYATGTRSLQFTKGKDVSFSSSRVSRGISVANSDFSVEVPHFELEEDPSFWKDHNVQVMIRIRPLSNIEKVSQGHGRCLKQESGQTIGKLFKVAGLPMVENCMSGYNSCMFAYGQTGSGKTYTMMGEINQVECNLSADGGITPRIFEHLFSRIRRTVNDVIKLLQQGAANRKMAATYMNSESSRSHSVFTCVIESWWEKDSMNHFRFARLNLVDLAGSERQKSSGAEGDRLKEAANINKSFWVIMSLVDLAHGKHKHVPYRDSRYNFYFRILWAGTQKQQLLANVSPSTCSAHETLSTLKFAQRAKLIQNNAKVNEDASGDVGALQKQIQQLKDQLSFLMKHHNLSRPHLSCMPSSEGPKLADHSSEDRRIIDNHSMLSTENKKVKCMEAILSGALRREKLAENSISEVGE</sequence>
<reference evidence="12" key="1">
    <citation type="journal article" date="2020" name="bioRxiv">
        <title>Hybrid origin of Populus tomentosa Carr. identified through genome sequencing and phylogenomic analysis.</title>
        <authorList>
            <person name="An X."/>
            <person name="Gao K."/>
            <person name="Chen Z."/>
            <person name="Li J."/>
            <person name="Yang X."/>
            <person name="Yang X."/>
            <person name="Zhou J."/>
            <person name="Guo T."/>
            <person name="Zhao T."/>
            <person name="Huang S."/>
            <person name="Miao D."/>
            <person name="Khan W.U."/>
            <person name="Rao P."/>
            <person name="Ye M."/>
            <person name="Lei B."/>
            <person name="Liao W."/>
            <person name="Wang J."/>
            <person name="Ji L."/>
            <person name="Li Y."/>
            <person name="Guo B."/>
            <person name="Mustafa N.S."/>
            <person name="Li S."/>
            <person name="Yun Q."/>
            <person name="Keller S.R."/>
            <person name="Mao J."/>
            <person name="Zhang R."/>
            <person name="Strauss S.H."/>
        </authorList>
    </citation>
    <scope>NUCLEOTIDE SEQUENCE</scope>
    <source>
        <strain evidence="12">GM15</strain>
        <tissue evidence="12">Leaf</tissue>
    </source>
</reference>
<feature type="domain" description="Kinesin motor" evidence="11">
    <location>
        <begin position="271"/>
        <end position="423"/>
    </location>
</feature>
<dbReference type="GO" id="GO:0005874">
    <property type="term" value="C:microtubule"/>
    <property type="evidence" value="ECO:0007669"/>
    <property type="project" value="UniProtKB-KW"/>
</dbReference>
<feature type="compositionally biased region" description="Polar residues" evidence="10">
    <location>
        <begin position="92"/>
        <end position="101"/>
    </location>
</feature>
<dbReference type="Gene3D" id="3.40.850.10">
    <property type="entry name" value="Kinesin motor domain"/>
    <property type="match status" value="2"/>
</dbReference>
<protein>
    <recommendedName>
        <fullName evidence="8">Kinesin-like protein</fullName>
    </recommendedName>
</protein>
<dbReference type="GO" id="GO:0003777">
    <property type="term" value="F:microtubule motor activity"/>
    <property type="evidence" value="ECO:0007669"/>
    <property type="project" value="InterPro"/>
</dbReference>
<feature type="domain" description="Kinesin motor" evidence="11">
    <location>
        <begin position="170"/>
        <end position="268"/>
    </location>
</feature>
<evidence type="ECO:0000256" key="2">
    <source>
        <dbReference type="ARBA" id="ARBA00022741"/>
    </source>
</evidence>
<keyword evidence="2 7" id="KW-0547">Nucleotide-binding</keyword>
<dbReference type="InterPro" id="IPR044986">
    <property type="entry name" value="KIF15/KIN-12"/>
</dbReference>
<evidence type="ECO:0000259" key="11">
    <source>
        <dbReference type="PROSITE" id="PS50067"/>
    </source>
</evidence>
<evidence type="ECO:0000256" key="5">
    <source>
        <dbReference type="ARBA" id="ARBA00023175"/>
    </source>
</evidence>
<dbReference type="GO" id="GO:0007018">
    <property type="term" value="P:microtubule-based movement"/>
    <property type="evidence" value="ECO:0007669"/>
    <property type="project" value="InterPro"/>
</dbReference>
<dbReference type="InterPro" id="IPR036961">
    <property type="entry name" value="Kinesin_motor_dom_sf"/>
</dbReference>
<evidence type="ECO:0000256" key="10">
    <source>
        <dbReference type="SAM" id="MobiDB-lite"/>
    </source>
</evidence>
<dbReference type="PANTHER" id="PTHR37739:SF18">
    <property type="entry name" value="KINESIN-LIKE PROTEIN KIN-12C"/>
    <property type="match status" value="1"/>
</dbReference>
<dbReference type="PRINTS" id="PR00380">
    <property type="entry name" value="KINESINHEAVY"/>
</dbReference>
<evidence type="ECO:0000256" key="8">
    <source>
        <dbReference type="RuleBase" id="RU000394"/>
    </source>
</evidence>
<feature type="binding site" evidence="7">
    <location>
        <begin position="229"/>
        <end position="236"/>
    </location>
    <ligand>
        <name>ATP</name>
        <dbReference type="ChEBI" id="CHEBI:30616"/>
    </ligand>
</feature>
<dbReference type="PROSITE" id="PS50067">
    <property type="entry name" value="KINESIN_MOTOR_2"/>
    <property type="match status" value="2"/>
</dbReference>
<proteinExistence type="inferred from homology"/>
<dbReference type="InterPro" id="IPR027417">
    <property type="entry name" value="P-loop_NTPase"/>
</dbReference>
<organism evidence="12 13">
    <name type="scientific">Populus tomentosa</name>
    <name type="common">Chinese white poplar</name>
    <dbReference type="NCBI Taxonomy" id="118781"/>
    <lineage>
        <taxon>Eukaryota</taxon>
        <taxon>Viridiplantae</taxon>
        <taxon>Streptophyta</taxon>
        <taxon>Embryophyta</taxon>
        <taxon>Tracheophyta</taxon>
        <taxon>Spermatophyta</taxon>
        <taxon>Magnoliopsida</taxon>
        <taxon>eudicotyledons</taxon>
        <taxon>Gunneridae</taxon>
        <taxon>Pentapetalae</taxon>
        <taxon>rosids</taxon>
        <taxon>fabids</taxon>
        <taxon>Malpighiales</taxon>
        <taxon>Salicaceae</taxon>
        <taxon>Saliceae</taxon>
        <taxon>Populus</taxon>
    </lineage>
</organism>
<feature type="compositionally biased region" description="Polar residues" evidence="10">
    <location>
        <begin position="29"/>
        <end position="50"/>
    </location>
</feature>
<dbReference type="PROSITE" id="PS00411">
    <property type="entry name" value="KINESIN_MOTOR_1"/>
    <property type="match status" value="1"/>
</dbReference>
<evidence type="ECO:0000256" key="7">
    <source>
        <dbReference type="PROSITE-ProRule" id="PRU00283"/>
    </source>
</evidence>
<name>A0A8X7XSP8_POPTO</name>
<dbReference type="GO" id="GO:0005524">
    <property type="term" value="F:ATP binding"/>
    <property type="evidence" value="ECO:0007669"/>
    <property type="project" value="UniProtKB-UniRule"/>
</dbReference>
<dbReference type="InterPro" id="IPR001752">
    <property type="entry name" value="Kinesin_motor_dom"/>
</dbReference>
<dbReference type="Pfam" id="PF00225">
    <property type="entry name" value="Kinesin"/>
    <property type="match status" value="1"/>
</dbReference>
<dbReference type="EMBL" id="JAAWWB010000086">
    <property type="protein sequence ID" value="KAG6737160.1"/>
    <property type="molecule type" value="Genomic_DNA"/>
</dbReference>
<comment type="caution">
    <text evidence="12">The sequence shown here is derived from an EMBL/GenBank/DDBJ whole genome shotgun (WGS) entry which is preliminary data.</text>
</comment>
<evidence type="ECO:0000256" key="1">
    <source>
        <dbReference type="ARBA" id="ARBA00022701"/>
    </source>
</evidence>
<gene>
    <name evidence="12" type="ORF">POTOM_059799</name>
</gene>
<dbReference type="SUPFAM" id="SSF52540">
    <property type="entry name" value="P-loop containing nucleoside triphosphate hydrolases"/>
    <property type="match status" value="1"/>
</dbReference>
<comment type="similarity">
    <text evidence="6">Belongs to the TRAFAC class myosin-kinesin ATPase superfamily. Kinesin family. KIN-12 subfamily.</text>
</comment>
<evidence type="ECO:0000256" key="6">
    <source>
        <dbReference type="ARBA" id="ARBA00034488"/>
    </source>
</evidence>
<comment type="caution">
    <text evidence="7">Lacks conserved residue(s) required for the propagation of feature annotation.</text>
</comment>
<feature type="compositionally biased region" description="Polar residues" evidence="10">
    <location>
        <begin position="1"/>
        <end position="20"/>
    </location>
</feature>
<keyword evidence="5 7" id="KW-0505">Motor protein</keyword>
<dbReference type="PANTHER" id="PTHR37739">
    <property type="entry name" value="KINESIN-LIKE PROTEIN KIN-12D"/>
    <property type="match status" value="1"/>
</dbReference>
<dbReference type="OrthoDB" id="3176171at2759"/>
<dbReference type="AlphaFoldDB" id="A0A8X7XSP8"/>
<accession>A0A8X7XSP8</accession>
<keyword evidence="3 7" id="KW-0067">ATP-binding</keyword>
<evidence type="ECO:0000313" key="12">
    <source>
        <dbReference type="EMBL" id="KAG6737160.1"/>
    </source>
</evidence>
<feature type="compositionally biased region" description="Basic and acidic residues" evidence="10">
    <location>
        <begin position="53"/>
        <end position="71"/>
    </location>
</feature>
<dbReference type="InterPro" id="IPR019821">
    <property type="entry name" value="Kinesin_motor_CS"/>
</dbReference>
<dbReference type="Proteomes" id="UP000886885">
    <property type="component" value="Unassembled WGS sequence"/>
</dbReference>
<evidence type="ECO:0000256" key="4">
    <source>
        <dbReference type="ARBA" id="ARBA00023054"/>
    </source>
</evidence>
<evidence type="ECO:0000313" key="13">
    <source>
        <dbReference type="Proteomes" id="UP000886885"/>
    </source>
</evidence>
<keyword evidence="1 8" id="KW-0493">Microtubule</keyword>
<feature type="region of interest" description="Disordered" evidence="10">
    <location>
        <begin position="1"/>
        <end position="108"/>
    </location>
</feature>
<keyword evidence="4 9" id="KW-0175">Coiled coil</keyword>